<feature type="transmembrane region" description="Helical" evidence="11">
    <location>
        <begin position="65"/>
        <end position="83"/>
    </location>
</feature>
<dbReference type="InterPro" id="IPR017725">
    <property type="entry name" value="Phosphonate_util-assoc_TM_put"/>
</dbReference>
<dbReference type="NCBIfam" id="TIGR03340">
    <property type="entry name" value="phn_DUF6"/>
    <property type="match status" value="1"/>
</dbReference>
<keyword evidence="5" id="KW-0441">Lipid A biosynthesis</keyword>
<evidence type="ECO:0000313" key="13">
    <source>
        <dbReference type="EMBL" id="ABM05360.1"/>
    </source>
</evidence>
<evidence type="ECO:0000259" key="12">
    <source>
        <dbReference type="Pfam" id="PF00892"/>
    </source>
</evidence>
<dbReference type="SUPFAM" id="SSF103481">
    <property type="entry name" value="Multidrug resistance efflux transporter EmrE"/>
    <property type="match status" value="2"/>
</dbReference>
<feature type="transmembrane region" description="Helical" evidence="11">
    <location>
        <begin position="120"/>
        <end position="138"/>
    </location>
</feature>
<gene>
    <name evidence="13" type="ordered locus">Ping_3683</name>
</gene>
<dbReference type="eggNOG" id="COG0697">
    <property type="taxonomic scope" value="Bacteria"/>
</dbReference>
<keyword evidence="4" id="KW-0997">Cell inner membrane</keyword>
<keyword evidence="7" id="KW-0448">Lipopolysaccharide biosynthesis</keyword>
<evidence type="ECO:0000256" key="10">
    <source>
        <dbReference type="ARBA" id="ARBA00023136"/>
    </source>
</evidence>
<dbReference type="InterPro" id="IPR000620">
    <property type="entry name" value="EamA_dom"/>
</dbReference>
<sequence length="290" mass="32162">MLASFSTFEQAWLFIILSVLMHVSWNLMARQVNPKADFLWWGLLGHLLLLGGYGLYHLVQIEWSWTLTGLIAITAFANSLYFLSLREAYALAPVAFVYPIARSSPILVAIWALWIFDETLSNLACLGILVSIIGLWILGNTVKHKHNPKVLLWTLSAAFFTSIYSLSDKAISQQIDSFSALLGVVTLGYLSAWITLCLYRKKHCETIIPAVCPHLGVWLAGSLFIGTAYALVILAMQTLPTAYVLSMTNIGILLAVVLSILFFKDRVHLKQKIVATLFITSGLLILGIFG</sequence>
<keyword evidence="14" id="KW-1185">Reference proteome</keyword>
<organism evidence="13 14">
    <name type="scientific">Psychromonas ingrahamii (strain DSM 17664 / CCUG 51855 / 37)</name>
    <dbReference type="NCBI Taxonomy" id="357804"/>
    <lineage>
        <taxon>Bacteria</taxon>
        <taxon>Pseudomonadati</taxon>
        <taxon>Pseudomonadota</taxon>
        <taxon>Gammaproteobacteria</taxon>
        <taxon>Alteromonadales</taxon>
        <taxon>Psychromonadaceae</taxon>
        <taxon>Psychromonas</taxon>
    </lineage>
</organism>
<reference evidence="13 14" key="1">
    <citation type="submission" date="2007-01" db="EMBL/GenBank/DDBJ databases">
        <title>Complete sequence of Psychromonas ingrahamii 37.</title>
        <authorList>
            <consortium name="US DOE Joint Genome Institute"/>
            <person name="Copeland A."/>
            <person name="Lucas S."/>
            <person name="Lapidus A."/>
            <person name="Barry K."/>
            <person name="Detter J.C."/>
            <person name="Glavina del Rio T."/>
            <person name="Hammon N."/>
            <person name="Israni S."/>
            <person name="Dalin E."/>
            <person name="Tice H."/>
            <person name="Pitluck S."/>
            <person name="Thompson L.S."/>
            <person name="Brettin T."/>
            <person name="Bruce D."/>
            <person name="Han C."/>
            <person name="Tapia R."/>
            <person name="Schmutz J."/>
            <person name="Larimer F."/>
            <person name="Land M."/>
            <person name="Hauser L."/>
            <person name="Kyrpides N."/>
            <person name="Ivanova N."/>
            <person name="Staley J."/>
            <person name="Richardson P."/>
        </authorList>
    </citation>
    <scope>NUCLEOTIDE SEQUENCE [LARGE SCALE GENOMIC DNA]</scope>
    <source>
        <strain evidence="13 14">37</strain>
    </source>
</reference>
<evidence type="ECO:0000256" key="8">
    <source>
        <dbReference type="ARBA" id="ARBA00022989"/>
    </source>
</evidence>
<dbReference type="Proteomes" id="UP000000639">
    <property type="component" value="Chromosome"/>
</dbReference>
<protein>
    <recommendedName>
        <fullName evidence="12">EamA domain-containing protein</fullName>
    </recommendedName>
</protein>
<dbReference type="HOGENOM" id="CLU_060016_2_0_6"/>
<feature type="transmembrane region" description="Helical" evidence="11">
    <location>
        <begin position="242"/>
        <end position="261"/>
    </location>
</feature>
<feature type="transmembrane region" description="Helical" evidence="11">
    <location>
        <begin position="38"/>
        <end position="59"/>
    </location>
</feature>
<evidence type="ECO:0000256" key="6">
    <source>
        <dbReference type="ARBA" id="ARBA00022692"/>
    </source>
</evidence>
<keyword evidence="9" id="KW-0443">Lipid metabolism</keyword>
<feature type="transmembrane region" description="Helical" evidence="11">
    <location>
        <begin position="12"/>
        <end position="29"/>
    </location>
</feature>
<dbReference type="Gene3D" id="1.10.3730.20">
    <property type="match status" value="2"/>
</dbReference>
<evidence type="ECO:0000313" key="14">
    <source>
        <dbReference type="Proteomes" id="UP000000639"/>
    </source>
</evidence>
<evidence type="ECO:0000256" key="5">
    <source>
        <dbReference type="ARBA" id="ARBA00022556"/>
    </source>
</evidence>
<dbReference type="AlphaFoldDB" id="A1T0U5"/>
<feature type="transmembrane region" description="Helical" evidence="11">
    <location>
        <begin position="273"/>
        <end position="289"/>
    </location>
</feature>
<proteinExistence type="predicted"/>
<dbReference type="GO" id="GO:0009103">
    <property type="term" value="P:lipopolysaccharide biosynthetic process"/>
    <property type="evidence" value="ECO:0007669"/>
    <property type="project" value="UniProtKB-KW"/>
</dbReference>
<evidence type="ECO:0000256" key="3">
    <source>
        <dbReference type="ARBA" id="ARBA00022516"/>
    </source>
</evidence>
<evidence type="ECO:0000256" key="4">
    <source>
        <dbReference type="ARBA" id="ARBA00022519"/>
    </source>
</evidence>
<accession>A1T0U5</accession>
<feature type="transmembrane region" description="Helical" evidence="11">
    <location>
        <begin position="150"/>
        <end position="166"/>
    </location>
</feature>
<dbReference type="OrthoDB" id="9783707at2"/>
<dbReference type="GO" id="GO:0022857">
    <property type="term" value="F:transmembrane transporter activity"/>
    <property type="evidence" value="ECO:0007669"/>
    <property type="project" value="InterPro"/>
</dbReference>
<feature type="transmembrane region" description="Helical" evidence="11">
    <location>
        <begin position="211"/>
        <end position="236"/>
    </location>
</feature>
<comment type="subcellular location">
    <subcellularLocation>
        <location evidence="1">Cell membrane</location>
        <topology evidence="1">Multi-pass membrane protein</topology>
    </subcellularLocation>
</comment>
<name>A1T0U5_PSYIN</name>
<evidence type="ECO:0000256" key="7">
    <source>
        <dbReference type="ARBA" id="ARBA00022985"/>
    </source>
</evidence>
<dbReference type="PANTHER" id="PTHR30561">
    <property type="entry name" value="SMR FAMILY PROTON-DEPENDENT DRUG EFFLUX TRANSPORTER SUGE"/>
    <property type="match status" value="1"/>
</dbReference>
<dbReference type="InterPro" id="IPR037185">
    <property type="entry name" value="EmrE-like"/>
</dbReference>
<evidence type="ECO:0000256" key="11">
    <source>
        <dbReference type="SAM" id="Phobius"/>
    </source>
</evidence>
<keyword evidence="3" id="KW-0444">Lipid biosynthesis</keyword>
<dbReference type="GO" id="GO:0005886">
    <property type="term" value="C:plasma membrane"/>
    <property type="evidence" value="ECO:0007669"/>
    <property type="project" value="UniProtKB-SubCell"/>
</dbReference>
<dbReference type="STRING" id="357804.Ping_3683"/>
<evidence type="ECO:0000256" key="2">
    <source>
        <dbReference type="ARBA" id="ARBA00022475"/>
    </source>
</evidence>
<dbReference type="KEGG" id="pin:Ping_3683"/>
<keyword evidence="8 11" id="KW-1133">Transmembrane helix</keyword>
<dbReference type="EMBL" id="CP000510">
    <property type="protein sequence ID" value="ABM05360.1"/>
    <property type="molecule type" value="Genomic_DNA"/>
</dbReference>
<dbReference type="Pfam" id="PF00892">
    <property type="entry name" value="EamA"/>
    <property type="match status" value="1"/>
</dbReference>
<feature type="transmembrane region" description="Helical" evidence="11">
    <location>
        <begin position="95"/>
        <end position="114"/>
    </location>
</feature>
<feature type="transmembrane region" description="Helical" evidence="11">
    <location>
        <begin position="178"/>
        <end position="199"/>
    </location>
</feature>
<keyword evidence="10 11" id="KW-0472">Membrane</keyword>
<evidence type="ECO:0000256" key="9">
    <source>
        <dbReference type="ARBA" id="ARBA00023098"/>
    </source>
</evidence>
<feature type="domain" description="EamA" evidence="12">
    <location>
        <begin position="13"/>
        <end position="138"/>
    </location>
</feature>
<keyword evidence="2" id="KW-1003">Cell membrane</keyword>
<keyword evidence="6 11" id="KW-0812">Transmembrane</keyword>
<dbReference type="InterPro" id="IPR000390">
    <property type="entry name" value="Small_drug/metabolite_transptr"/>
</dbReference>
<dbReference type="PANTHER" id="PTHR30561:SF9">
    <property type="entry name" value="4-AMINO-4-DEOXY-L-ARABINOSE-PHOSPHOUNDECAPRENOL FLIPPASE SUBUNIT ARNF-RELATED"/>
    <property type="match status" value="1"/>
</dbReference>
<dbReference type="GO" id="GO:0009245">
    <property type="term" value="P:lipid A biosynthetic process"/>
    <property type="evidence" value="ECO:0007669"/>
    <property type="project" value="UniProtKB-KW"/>
</dbReference>
<evidence type="ECO:0000256" key="1">
    <source>
        <dbReference type="ARBA" id="ARBA00004651"/>
    </source>
</evidence>